<sequence length="114" mass="13133">MKGLPIREVSRLSEKLQSSGGGNTKVQHIIAEGIRSRVLDKKTLPLLLQRLALTGNWRLSMQVVQSDLLDKHHIRREENIWKILEHAAPCEESRQTVRQTLRQLYARTYGPKGR</sequence>
<evidence type="ECO:0000313" key="2">
    <source>
        <dbReference type="Proteomes" id="UP000192257"/>
    </source>
</evidence>
<proteinExistence type="predicted"/>
<organism evidence="1 2">
    <name type="scientific">Trypanosoma theileri</name>
    <dbReference type="NCBI Taxonomy" id="67003"/>
    <lineage>
        <taxon>Eukaryota</taxon>
        <taxon>Discoba</taxon>
        <taxon>Euglenozoa</taxon>
        <taxon>Kinetoplastea</taxon>
        <taxon>Metakinetoplastina</taxon>
        <taxon>Trypanosomatida</taxon>
        <taxon>Trypanosomatidae</taxon>
        <taxon>Trypanosoma</taxon>
    </lineage>
</organism>
<dbReference type="AlphaFoldDB" id="A0A1X0P2P8"/>
<name>A0A1X0P2P8_9TRYP</name>
<gene>
    <name evidence="1" type="ORF">TM35_000084580</name>
</gene>
<dbReference type="RefSeq" id="XP_028884726.1">
    <property type="nucleotide sequence ID" value="XM_029024323.1"/>
</dbReference>
<evidence type="ECO:0000313" key="1">
    <source>
        <dbReference type="EMBL" id="ORC90660.1"/>
    </source>
</evidence>
<dbReference type="EMBL" id="NBCO01000008">
    <property type="protein sequence ID" value="ORC90660.1"/>
    <property type="molecule type" value="Genomic_DNA"/>
</dbReference>
<protein>
    <submittedName>
        <fullName evidence="1">Uncharacterized protein</fullName>
    </submittedName>
</protein>
<accession>A0A1X0P2P8</accession>
<comment type="caution">
    <text evidence="1">The sequence shown here is derived from an EMBL/GenBank/DDBJ whole genome shotgun (WGS) entry which is preliminary data.</text>
</comment>
<keyword evidence="2" id="KW-1185">Reference proteome</keyword>
<dbReference type="OrthoDB" id="276134at2759"/>
<dbReference type="VEuPathDB" id="TriTrypDB:TM35_000084580"/>
<dbReference type="GeneID" id="39984103"/>
<dbReference type="Proteomes" id="UP000192257">
    <property type="component" value="Unassembled WGS sequence"/>
</dbReference>
<reference evidence="1 2" key="1">
    <citation type="submission" date="2017-03" db="EMBL/GenBank/DDBJ databases">
        <title>An alternative strategy for trypanosome survival in the mammalian bloodstream revealed through genome and transcriptome analysis of the ubiquitous bovine parasite Trypanosoma (Megatrypanum) theileri.</title>
        <authorList>
            <person name="Kelly S."/>
            <person name="Ivens A."/>
            <person name="Mott A."/>
            <person name="O'Neill E."/>
            <person name="Emms D."/>
            <person name="Macleod O."/>
            <person name="Voorheis P."/>
            <person name="Matthews J."/>
            <person name="Matthews K."/>
            <person name="Carrington M."/>
        </authorList>
    </citation>
    <scope>NUCLEOTIDE SEQUENCE [LARGE SCALE GENOMIC DNA]</scope>
    <source>
        <strain evidence="1">Edinburgh</strain>
    </source>
</reference>